<dbReference type="Proteomes" id="UP001497623">
    <property type="component" value="Unassembled WGS sequence"/>
</dbReference>
<keyword evidence="1" id="KW-0732">Signal</keyword>
<gene>
    <name evidence="2" type="ORF">MNOR_LOCUS33548</name>
</gene>
<reference evidence="2 3" key="1">
    <citation type="submission" date="2024-05" db="EMBL/GenBank/DDBJ databases">
        <authorList>
            <person name="Wallberg A."/>
        </authorList>
    </citation>
    <scope>NUCLEOTIDE SEQUENCE [LARGE SCALE GENOMIC DNA]</scope>
</reference>
<protein>
    <recommendedName>
        <fullName evidence="4">Vitelline membrane outer layer protein 1</fullName>
    </recommendedName>
</protein>
<dbReference type="AlphaFoldDB" id="A0AAV2S8E9"/>
<evidence type="ECO:0000256" key="1">
    <source>
        <dbReference type="SAM" id="SignalP"/>
    </source>
</evidence>
<feature type="non-terminal residue" evidence="2">
    <location>
        <position position="1"/>
    </location>
</feature>
<sequence length="202" mass="21985">SSVMMATHLPMFILVAVMATHGATAATERGLNDMVALGNGSNTHSSDETELPRRTYVKTLTTNNAMDWGPWASSITFCDDNHFVSAFRIKAQDYAGGFHDDTGLNAIRLTCELAHKDEKLIEPRSQEISSSEGGWGAWKDSRSCGDTYATGMRLYTVPSQGSFADDIAATELEIQCNWNGAILAGGAYTDWGQWSTWAKCNS</sequence>
<feature type="signal peptide" evidence="1">
    <location>
        <begin position="1"/>
        <end position="25"/>
    </location>
</feature>
<evidence type="ECO:0000313" key="2">
    <source>
        <dbReference type="EMBL" id="CAL4167010.1"/>
    </source>
</evidence>
<dbReference type="GO" id="GO:0005615">
    <property type="term" value="C:extracellular space"/>
    <property type="evidence" value="ECO:0007669"/>
    <property type="project" value="TreeGrafter"/>
</dbReference>
<proteinExistence type="predicted"/>
<evidence type="ECO:0008006" key="4">
    <source>
        <dbReference type="Google" id="ProtNLM"/>
    </source>
</evidence>
<dbReference type="SUPFAM" id="SSF51092">
    <property type="entry name" value="Vitelline membrane outer protein-I (VMO-I)"/>
    <property type="match status" value="1"/>
</dbReference>
<dbReference type="EMBL" id="CAXKWB010048676">
    <property type="protein sequence ID" value="CAL4167010.1"/>
    <property type="molecule type" value="Genomic_DNA"/>
</dbReference>
<dbReference type="PANTHER" id="PTHR18841:SF0">
    <property type="entry name" value="VITELLINE MEMBRANE OUTER LAYER 1 HOMOLOG A-RELATED"/>
    <property type="match status" value="1"/>
</dbReference>
<accession>A0AAV2S8E9</accession>
<organism evidence="2 3">
    <name type="scientific">Meganyctiphanes norvegica</name>
    <name type="common">Northern krill</name>
    <name type="synonym">Thysanopoda norvegica</name>
    <dbReference type="NCBI Taxonomy" id="48144"/>
    <lineage>
        <taxon>Eukaryota</taxon>
        <taxon>Metazoa</taxon>
        <taxon>Ecdysozoa</taxon>
        <taxon>Arthropoda</taxon>
        <taxon>Crustacea</taxon>
        <taxon>Multicrustacea</taxon>
        <taxon>Malacostraca</taxon>
        <taxon>Eumalacostraca</taxon>
        <taxon>Eucarida</taxon>
        <taxon>Euphausiacea</taxon>
        <taxon>Euphausiidae</taxon>
        <taxon>Meganyctiphanes</taxon>
    </lineage>
</organism>
<dbReference type="InterPro" id="IPR036706">
    <property type="entry name" value="VOMI_sf"/>
</dbReference>
<dbReference type="PANTHER" id="PTHR18841">
    <property type="entry name" value="VITELLINE MEMBRANE OUTER LAYER PROTEIN I-RELATED"/>
    <property type="match status" value="1"/>
</dbReference>
<keyword evidence="3" id="KW-1185">Reference proteome</keyword>
<dbReference type="Pfam" id="PF03762">
    <property type="entry name" value="VOMI"/>
    <property type="match status" value="1"/>
</dbReference>
<evidence type="ECO:0000313" key="3">
    <source>
        <dbReference type="Proteomes" id="UP001497623"/>
    </source>
</evidence>
<comment type="caution">
    <text evidence="2">The sequence shown here is derived from an EMBL/GenBank/DDBJ whole genome shotgun (WGS) entry which is preliminary data.</text>
</comment>
<feature type="chain" id="PRO_5043909691" description="Vitelline membrane outer layer protein 1" evidence="1">
    <location>
        <begin position="26"/>
        <end position="202"/>
    </location>
</feature>
<dbReference type="Gene3D" id="2.100.10.20">
    <property type="entry name" value="Vitelline membrane outer layer protein I (VOMI)"/>
    <property type="match status" value="1"/>
</dbReference>
<feature type="non-terminal residue" evidence="2">
    <location>
        <position position="202"/>
    </location>
</feature>
<name>A0AAV2S8E9_MEGNR</name>
<dbReference type="InterPro" id="IPR005515">
    <property type="entry name" value="VOMI"/>
</dbReference>